<organism evidence="2">
    <name type="scientific">freshwater metagenome</name>
    <dbReference type="NCBI Taxonomy" id="449393"/>
    <lineage>
        <taxon>unclassified sequences</taxon>
        <taxon>metagenomes</taxon>
        <taxon>ecological metagenomes</taxon>
    </lineage>
</organism>
<dbReference type="SUPFAM" id="SSF55120">
    <property type="entry name" value="Pseudouridine synthase"/>
    <property type="match status" value="1"/>
</dbReference>
<proteinExistence type="predicted"/>
<dbReference type="Pfam" id="PF01416">
    <property type="entry name" value="PseudoU_synth_1"/>
    <property type="match status" value="1"/>
</dbReference>
<dbReference type="AlphaFoldDB" id="A0A6J6G1Y4"/>
<dbReference type="Gene3D" id="3.30.70.660">
    <property type="entry name" value="Pseudouridine synthase I, catalytic domain, C-terminal subdomain"/>
    <property type="match status" value="1"/>
</dbReference>
<sequence length="71" mass="8058">MVRNLVGAAACVGEGRYPQEWMLEMLENRERVPDSFVFPGRGLTLIRVDFPADDQLATKAAESMARRMEEE</sequence>
<protein>
    <submittedName>
        <fullName evidence="2">Unannotated protein</fullName>
    </submittedName>
</protein>
<dbReference type="InterPro" id="IPR020095">
    <property type="entry name" value="PsdUridine_synth_TruA_C"/>
</dbReference>
<dbReference type="EMBL" id="CAEZUD010000052">
    <property type="protein sequence ID" value="CAB4595187.1"/>
    <property type="molecule type" value="Genomic_DNA"/>
</dbReference>
<dbReference type="GO" id="GO:0003723">
    <property type="term" value="F:RNA binding"/>
    <property type="evidence" value="ECO:0007669"/>
    <property type="project" value="InterPro"/>
</dbReference>
<dbReference type="GO" id="GO:0009982">
    <property type="term" value="F:pseudouridine synthase activity"/>
    <property type="evidence" value="ECO:0007669"/>
    <property type="project" value="InterPro"/>
</dbReference>
<dbReference type="InterPro" id="IPR020097">
    <property type="entry name" value="PsdUridine_synth_TruA_a/b_dom"/>
</dbReference>
<evidence type="ECO:0000259" key="1">
    <source>
        <dbReference type="Pfam" id="PF01416"/>
    </source>
</evidence>
<gene>
    <name evidence="2" type="ORF">UFOPK1778_00924</name>
</gene>
<feature type="domain" description="Pseudouridine synthase I TruA alpha/beta" evidence="1">
    <location>
        <begin position="1"/>
        <end position="51"/>
    </location>
</feature>
<evidence type="ECO:0000313" key="2">
    <source>
        <dbReference type="EMBL" id="CAB4595187.1"/>
    </source>
</evidence>
<accession>A0A6J6G1Y4</accession>
<dbReference type="InterPro" id="IPR020103">
    <property type="entry name" value="PsdUridine_synth_cat_dom_sf"/>
</dbReference>
<dbReference type="GO" id="GO:0001522">
    <property type="term" value="P:pseudouridine synthesis"/>
    <property type="evidence" value="ECO:0007669"/>
    <property type="project" value="InterPro"/>
</dbReference>
<name>A0A6J6G1Y4_9ZZZZ</name>
<reference evidence="2" key="1">
    <citation type="submission" date="2020-05" db="EMBL/GenBank/DDBJ databases">
        <authorList>
            <person name="Chiriac C."/>
            <person name="Salcher M."/>
            <person name="Ghai R."/>
            <person name="Kavagutti S V."/>
        </authorList>
    </citation>
    <scope>NUCLEOTIDE SEQUENCE</scope>
</reference>